<dbReference type="InterPro" id="IPR020837">
    <property type="entry name" value="Fibrinogen_CS"/>
</dbReference>
<evidence type="ECO:0000313" key="6">
    <source>
        <dbReference type="Proteomes" id="UP001283361"/>
    </source>
</evidence>
<feature type="coiled-coil region" evidence="2">
    <location>
        <begin position="188"/>
        <end position="222"/>
    </location>
</feature>
<proteinExistence type="predicted"/>
<dbReference type="InterPro" id="IPR014716">
    <property type="entry name" value="Fibrinogen_a/b/g_C_1"/>
</dbReference>
<keyword evidence="3" id="KW-0732">Signal</keyword>
<evidence type="ECO:0000259" key="4">
    <source>
        <dbReference type="PROSITE" id="PS51406"/>
    </source>
</evidence>
<evidence type="ECO:0000256" key="3">
    <source>
        <dbReference type="SAM" id="SignalP"/>
    </source>
</evidence>
<reference evidence="5" key="1">
    <citation type="journal article" date="2023" name="G3 (Bethesda)">
        <title>A reference genome for the long-term kleptoplast-retaining sea slug Elysia crispata morphotype clarki.</title>
        <authorList>
            <person name="Eastman K.E."/>
            <person name="Pendleton A.L."/>
            <person name="Shaikh M.A."/>
            <person name="Suttiyut T."/>
            <person name="Ogas R."/>
            <person name="Tomko P."/>
            <person name="Gavelis G."/>
            <person name="Widhalm J.R."/>
            <person name="Wisecaver J.H."/>
        </authorList>
    </citation>
    <scope>NUCLEOTIDE SEQUENCE</scope>
    <source>
        <strain evidence="5">ECLA1</strain>
    </source>
</reference>
<gene>
    <name evidence="5" type="ORF">RRG08_039840</name>
</gene>
<dbReference type="SUPFAM" id="SSF56496">
    <property type="entry name" value="Fibrinogen C-terminal domain-like"/>
    <property type="match status" value="1"/>
</dbReference>
<dbReference type="Proteomes" id="UP001283361">
    <property type="component" value="Unassembled WGS sequence"/>
</dbReference>
<dbReference type="InterPro" id="IPR002181">
    <property type="entry name" value="Fibrinogen_a/b/g_C_dom"/>
</dbReference>
<evidence type="ECO:0000256" key="1">
    <source>
        <dbReference type="ARBA" id="ARBA00023157"/>
    </source>
</evidence>
<keyword evidence="2" id="KW-0175">Coiled coil</keyword>
<name>A0AAE1DND9_9GAST</name>
<dbReference type="AlphaFoldDB" id="A0AAE1DND9"/>
<dbReference type="EMBL" id="JAWDGP010003233">
    <property type="protein sequence ID" value="KAK3776250.1"/>
    <property type="molecule type" value="Genomic_DNA"/>
</dbReference>
<keyword evidence="6" id="KW-1185">Reference proteome</keyword>
<evidence type="ECO:0000313" key="5">
    <source>
        <dbReference type="EMBL" id="KAK3776250.1"/>
    </source>
</evidence>
<dbReference type="Pfam" id="PF00147">
    <property type="entry name" value="Fibrinogen_C"/>
    <property type="match status" value="1"/>
</dbReference>
<feature type="chain" id="PRO_5042046475" description="Fibrinogen C-terminal domain-containing protein" evidence="3">
    <location>
        <begin position="25"/>
        <end position="669"/>
    </location>
</feature>
<dbReference type="Gene3D" id="3.90.215.10">
    <property type="entry name" value="Gamma Fibrinogen, chain A, domain 1"/>
    <property type="match status" value="1"/>
</dbReference>
<feature type="signal peptide" evidence="3">
    <location>
        <begin position="1"/>
        <end position="24"/>
    </location>
</feature>
<accession>A0AAE1DND9</accession>
<dbReference type="PROSITE" id="PS51406">
    <property type="entry name" value="FIBRINOGEN_C_2"/>
    <property type="match status" value="1"/>
</dbReference>
<feature type="domain" description="Fibrinogen C-terminal" evidence="4">
    <location>
        <begin position="455"/>
        <end position="669"/>
    </location>
</feature>
<dbReference type="SMART" id="SM00186">
    <property type="entry name" value="FBG"/>
    <property type="match status" value="1"/>
</dbReference>
<dbReference type="CDD" id="cd00087">
    <property type="entry name" value="FReD"/>
    <property type="match status" value="1"/>
</dbReference>
<comment type="caution">
    <text evidence="5">The sequence shown here is derived from an EMBL/GenBank/DDBJ whole genome shotgun (WGS) entry which is preliminary data.</text>
</comment>
<keyword evidence="1" id="KW-1015">Disulfide bond</keyword>
<dbReference type="InterPro" id="IPR036056">
    <property type="entry name" value="Fibrinogen-like_C"/>
</dbReference>
<protein>
    <recommendedName>
        <fullName evidence="4">Fibrinogen C-terminal domain-containing protein</fullName>
    </recommendedName>
</protein>
<dbReference type="InterPro" id="IPR050373">
    <property type="entry name" value="Fibrinogen_C-term_domain"/>
</dbReference>
<dbReference type="PANTHER" id="PTHR19143">
    <property type="entry name" value="FIBRINOGEN/TENASCIN/ANGIOPOEITIN"/>
    <property type="match status" value="1"/>
</dbReference>
<dbReference type="PROSITE" id="PS00514">
    <property type="entry name" value="FIBRINOGEN_C_1"/>
    <property type="match status" value="1"/>
</dbReference>
<dbReference type="GO" id="GO:0005615">
    <property type="term" value="C:extracellular space"/>
    <property type="evidence" value="ECO:0007669"/>
    <property type="project" value="TreeGrafter"/>
</dbReference>
<sequence length="669" mass="75655">MRNSGILARWTCFLFLTIALTIEGLELDLNLDVSGYVGSRAVCAVLKCEEDNSLKCASVHTRKSSAFKTITNITIFKILQGTSPGKDSNSRDLEVEVASVSRKQPKLSRVVHNIKMEGILARRRAVLTLTMVESTDCYADFACEVRGYDRSGKPSVIFRRIRQNSLQCPPGKEGGLTTHIPQPILDLLKELQTELVRTRETTERIESKVVTLERKLDTLTESTGRIESKTEAFEKILDESVKSYSASMDGFTERIESKVDTLENNLNGKLLIFKQIESNTEALSEQMFSLQNLIENRLEYLAGNELHEIYQAVMKFTNIAEASCKNVSKSISLEESFTTLWRNIKKELKEALESSNSALQNVLDTHNVAIDALLSTARNMESSQTTLRIQILKNIEEAFDKISENKIFICRDLTERYSSVGQDLIGSLQGVAADIKVSVVKYFDLARKFCNRKVITDTDYPTQCKRGSAGGWKHKPSPYHPIQPGDDSVVNFPFLCDMVTDGGGWIVIQRRSKGDVDFYRCWDDYKNGFGDFSGDFWLGNEKIHKITTSGPYELRVELVYKEESVYAQYDRFYIHDEESCYSLAVQGYSGTAGDSFQKNNGAKFTTLDRDNDVCVTNCAELHHGAWWYWSCSHSNLNGAWHGAKQKGPFWWALSRGDPVSFTEMKIRRL</sequence>
<evidence type="ECO:0000256" key="2">
    <source>
        <dbReference type="SAM" id="Coils"/>
    </source>
</evidence>
<organism evidence="5 6">
    <name type="scientific">Elysia crispata</name>
    <name type="common">lettuce slug</name>
    <dbReference type="NCBI Taxonomy" id="231223"/>
    <lineage>
        <taxon>Eukaryota</taxon>
        <taxon>Metazoa</taxon>
        <taxon>Spiralia</taxon>
        <taxon>Lophotrochozoa</taxon>
        <taxon>Mollusca</taxon>
        <taxon>Gastropoda</taxon>
        <taxon>Heterobranchia</taxon>
        <taxon>Euthyneura</taxon>
        <taxon>Panpulmonata</taxon>
        <taxon>Sacoglossa</taxon>
        <taxon>Placobranchoidea</taxon>
        <taxon>Plakobranchidae</taxon>
        <taxon>Elysia</taxon>
    </lineage>
</organism>